<protein>
    <submittedName>
        <fullName evidence="1">Uncharacterized protein</fullName>
    </submittedName>
</protein>
<gene>
    <name evidence="1" type="ORF">NMOB1V02_LOCUS13311</name>
</gene>
<feature type="non-terminal residue" evidence="1">
    <location>
        <position position="1"/>
    </location>
</feature>
<dbReference type="AlphaFoldDB" id="A0A7R9GM94"/>
<name>A0A7R9GM94_9CRUS</name>
<accession>A0A7R9GM94</accession>
<dbReference type="Proteomes" id="UP000678499">
    <property type="component" value="Unassembled WGS sequence"/>
</dbReference>
<dbReference type="EMBL" id="CAJPEX010020370">
    <property type="protein sequence ID" value="CAG0925861.1"/>
    <property type="molecule type" value="Genomic_DNA"/>
</dbReference>
<organism evidence="1">
    <name type="scientific">Notodromas monacha</name>
    <dbReference type="NCBI Taxonomy" id="399045"/>
    <lineage>
        <taxon>Eukaryota</taxon>
        <taxon>Metazoa</taxon>
        <taxon>Ecdysozoa</taxon>
        <taxon>Arthropoda</taxon>
        <taxon>Crustacea</taxon>
        <taxon>Oligostraca</taxon>
        <taxon>Ostracoda</taxon>
        <taxon>Podocopa</taxon>
        <taxon>Podocopida</taxon>
        <taxon>Cypridocopina</taxon>
        <taxon>Cypridoidea</taxon>
        <taxon>Cyprididae</taxon>
        <taxon>Notodromas</taxon>
    </lineage>
</organism>
<dbReference type="EMBL" id="OA902407">
    <property type="protein sequence ID" value="CAD7285709.1"/>
    <property type="molecule type" value="Genomic_DNA"/>
</dbReference>
<evidence type="ECO:0000313" key="2">
    <source>
        <dbReference type="Proteomes" id="UP000678499"/>
    </source>
</evidence>
<proteinExistence type="predicted"/>
<keyword evidence="2" id="KW-1185">Reference proteome</keyword>
<evidence type="ECO:0000313" key="1">
    <source>
        <dbReference type="EMBL" id="CAD7285709.1"/>
    </source>
</evidence>
<sequence>METQEVPKILRAVKAFKRLKNLVLFSKTEMGSGKGFSETMQGCLGPVSSLHQVTFVCELGPDLRHQYVACDVQ</sequence>
<reference evidence="1" key="1">
    <citation type="submission" date="2020-11" db="EMBL/GenBank/DDBJ databases">
        <authorList>
            <person name="Tran Van P."/>
        </authorList>
    </citation>
    <scope>NUCLEOTIDE SEQUENCE</scope>
</reference>